<dbReference type="Proteomes" id="UP000632498">
    <property type="component" value="Unassembled WGS sequence"/>
</dbReference>
<dbReference type="PANTHER" id="PTHR30537:SF10">
    <property type="entry name" value="TRANSCRIPTIONAL REGULATOR-RELATED"/>
    <property type="match status" value="1"/>
</dbReference>
<proteinExistence type="inferred from homology"/>
<dbReference type="EMBL" id="BMHV01000006">
    <property type="protein sequence ID" value="GGF59444.1"/>
    <property type="molecule type" value="Genomic_DNA"/>
</dbReference>
<protein>
    <submittedName>
        <fullName evidence="6">LysR family transcriptional regulator</fullName>
    </submittedName>
</protein>
<dbReference type="AlphaFoldDB" id="A0A917BVU2"/>
<reference evidence="6" key="2">
    <citation type="submission" date="2020-09" db="EMBL/GenBank/DDBJ databases">
        <authorList>
            <person name="Sun Q."/>
            <person name="Zhou Y."/>
        </authorList>
    </citation>
    <scope>NUCLEOTIDE SEQUENCE</scope>
    <source>
        <strain evidence="6">CGMCC 1.15254</strain>
    </source>
</reference>
<dbReference type="GO" id="GO:0006351">
    <property type="term" value="P:DNA-templated transcription"/>
    <property type="evidence" value="ECO:0007669"/>
    <property type="project" value="TreeGrafter"/>
</dbReference>
<dbReference type="Gene3D" id="3.40.190.290">
    <property type="match status" value="1"/>
</dbReference>
<dbReference type="RefSeq" id="WP_188662651.1">
    <property type="nucleotide sequence ID" value="NZ_BMHV01000006.1"/>
</dbReference>
<keyword evidence="2" id="KW-0805">Transcription regulation</keyword>
<dbReference type="InterPro" id="IPR000847">
    <property type="entry name" value="LysR_HTH_N"/>
</dbReference>
<evidence type="ECO:0000256" key="1">
    <source>
        <dbReference type="ARBA" id="ARBA00009437"/>
    </source>
</evidence>
<dbReference type="FunFam" id="1.10.10.10:FF:000001">
    <property type="entry name" value="LysR family transcriptional regulator"/>
    <property type="match status" value="1"/>
</dbReference>
<dbReference type="PROSITE" id="PS50931">
    <property type="entry name" value="HTH_LYSR"/>
    <property type="match status" value="1"/>
</dbReference>
<evidence type="ECO:0000256" key="4">
    <source>
        <dbReference type="ARBA" id="ARBA00023163"/>
    </source>
</evidence>
<dbReference type="InterPro" id="IPR036390">
    <property type="entry name" value="WH_DNA-bd_sf"/>
</dbReference>
<feature type="domain" description="HTH lysR-type" evidence="5">
    <location>
        <begin position="1"/>
        <end position="59"/>
    </location>
</feature>
<evidence type="ECO:0000313" key="7">
    <source>
        <dbReference type="Proteomes" id="UP000632498"/>
    </source>
</evidence>
<dbReference type="PANTHER" id="PTHR30537">
    <property type="entry name" value="HTH-TYPE TRANSCRIPTIONAL REGULATOR"/>
    <property type="match status" value="1"/>
</dbReference>
<dbReference type="Gene3D" id="1.10.10.10">
    <property type="entry name" value="Winged helix-like DNA-binding domain superfamily/Winged helix DNA-binding domain"/>
    <property type="match status" value="1"/>
</dbReference>
<dbReference type="InterPro" id="IPR058163">
    <property type="entry name" value="LysR-type_TF_proteobact-type"/>
</dbReference>
<reference evidence="6" key="1">
    <citation type="journal article" date="2014" name="Int. J. Syst. Evol. Microbiol.">
        <title>Complete genome sequence of Corynebacterium casei LMG S-19264T (=DSM 44701T), isolated from a smear-ripened cheese.</title>
        <authorList>
            <consortium name="US DOE Joint Genome Institute (JGI-PGF)"/>
            <person name="Walter F."/>
            <person name="Albersmeier A."/>
            <person name="Kalinowski J."/>
            <person name="Ruckert C."/>
        </authorList>
    </citation>
    <scope>NUCLEOTIDE SEQUENCE</scope>
    <source>
        <strain evidence="6">CGMCC 1.15254</strain>
    </source>
</reference>
<dbReference type="InterPro" id="IPR036388">
    <property type="entry name" value="WH-like_DNA-bd_sf"/>
</dbReference>
<dbReference type="SUPFAM" id="SSF53850">
    <property type="entry name" value="Periplasmic binding protein-like II"/>
    <property type="match status" value="1"/>
</dbReference>
<dbReference type="GO" id="GO:0003700">
    <property type="term" value="F:DNA-binding transcription factor activity"/>
    <property type="evidence" value="ECO:0007669"/>
    <property type="project" value="InterPro"/>
</dbReference>
<comment type="caution">
    <text evidence="6">The sequence shown here is derived from an EMBL/GenBank/DDBJ whole genome shotgun (WGS) entry which is preliminary data.</text>
</comment>
<keyword evidence="3" id="KW-0238">DNA-binding</keyword>
<dbReference type="Pfam" id="PF03466">
    <property type="entry name" value="LysR_substrate"/>
    <property type="match status" value="1"/>
</dbReference>
<comment type="similarity">
    <text evidence="1">Belongs to the LysR transcriptional regulatory family.</text>
</comment>
<dbReference type="FunFam" id="3.40.190.290:FF:000001">
    <property type="entry name" value="Transcriptional regulator, LysR family"/>
    <property type="match status" value="1"/>
</dbReference>
<name>A0A917BVU2_9PROT</name>
<organism evidence="6 7">
    <name type="scientific">Terasakiella brassicae</name>
    <dbReference type="NCBI Taxonomy" id="1634917"/>
    <lineage>
        <taxon>Bacteria</taxon>
        <taxon>Pseudomonadati</taxon>
        <taxon>Pseudomonadota</taxon>
        <taxon>Alphaproteobacteria</taxon>
        <taxon>Rhodospirillales</taxon>
        <taxon>Terasakiellaceae</taxon>
        <taxon>Terasakiella</taxon>
    </lineage>
</organism>
<dbReference type="InterPro" id="IPR005119">
    <property type="entry name" value="LysR_subst-bd"/>
</dbReference>
<dbReference type="SUPFAM" id="SSF46785">
    <property type="entry name" value="Winged helix' DNA-binding domain"/>
    <property type="match status" value="1"/>
</dbReference>
<dbReference type="Pfam" id="PF00126">
    <property type="entry name" value="HTH_1"/>
    <property type="match status" value="1"/>
</dbReference>
<keyword evidence="7" id="KW-1185">Reference proteome</keyword>
<evidence type="ECO:0000256" key="3">
    <source>
        <dbReference type="ARBA" id="ARBA00023125"/>
    </source>
</evidence>
<evidence type="ECO:0000259" key="5">
    <source>
        <dbReference type="PROSITE" id="PS50931"/>
    </source>
</evidence>
<dbReference type="GO" id="GO:0043565">
    <property type="term" value="F:sequence-specific DNA binding"/>
    <property type="evidence" value="ECO:0007669"/>
    <property type="project" value="TreeGrafter"/>
</dbReference>
<keyword evidence="4" id="KW-0804">Transcription</keyword>
<sequence length="293" mass="32880">MKDFDGLLEFIHVAETGSFTSAAKRLSSSVAHISRQVSALEDRLGVKLFHRTTRKVSLSEVGHLYFQHCRPLLDGLREAERVVLNLQDKPVGKLRFTAPVAYGEKILAPLIGDFMALHDGLQVDLELTNRQLDLIDGGFDLAIRLGKLEASSMIAKKLASRTLHICAAPDYLNRHGEPHTLSELEHHNCLLGTLDYWRLTVEGKVRNIRVSGNMRCNNGPTLLSMAVAGRGIVQLPEYYLGDVLKRGEIVTILKNFQPEREGIWAIYPPNRHLSSKVRIFIDYLTEKLAKPLL</sequence>
<evidence type="ECO:0000256" key="2">
    <source>
        <dbReference type="ARBA" id="ARBA00023015"/>
    </source>
</evidence>
<accession>A0A917BVU2</accession>
<gene>
    <name evidence="6" type="ORF">GCM10011332_11340</name>
</gene>
<evidence type="ECO:0000313" key="6">
    <source>
        <dbReference type="EMBL" id="GGF59444.1"/>
    </source>
</evidence>